<dbReference type="InterPro" id="IPR015424">
    <property type="entry name" value="PyrdxlP-dep_Trfase"/>
</dbReference>
<comment type="similarity">
    <text evidence="1">Belongs to the class-I pyridoxal-phosphate-dependent aminotransferase family.</text>
</comment>
<accession>A0AAW2Z5Q3</accession>
<proteinExistence type="inferred from homology"/>
<dbReference type="CDD" id="cd00609">
    <property type="entry name" value="AAT_like"/>
    <property type="match status" value="1"/>
</dbReference>
<dbReference type="InterPro" id="IPR015422">
    <property type="entry name" value="PyrdxlP-dep_Trfase_small"/>
</dbReference>
<evidence type="ECO:0000256" key="1">
    <source>
        <dbReference type="ARBA" id="ARBA00007441"/>
    </source>
</evidence>
<keyword evidence="5" id="KW-1185">Reference proteome</keyword>
<dbReference type="InterPro" id="IPR004839">
    <property type="entry name" value="Aminotransferase_I/II_large"/>
</dbReference>
<dbReference type="GO" id="GO:0008483">
    <property type="term" value="F:transaminase activity"/>
    <property type="evidence" value="ECO:0007669"/>
    <property type="project" value="TreeGrafter"/>
</dbReference>
<reference evidence="4 5" key="1">
    <citation type="submission" date="2024-03" db="EMBL/GenBank/DDBJ databases">
        <title>The Acrasis kona genome and developmental transcriptomes reveal deep origins of eukaryotic multicellular pathways.</title>
        <authorList>
            <person name="Sheikh S."/>
            <person name="Fu C.-J."/>
            <person name="Brown M.W."/>
            <person name="Baldauf S.L."/>
        </authorList>
    </citation>
    <scope>NUCLEOTIDE SEQUENCE [LARGE SCALE GENOMIC DNA]</scope>
    <source>
        <strain evidence="4 5">ATCC MYA-3509</strain>
    </source>
</reference>
<organism evidence="4 5">
    <name type="scientific">Acrasis kona</name>
    <dbReference type="NCBI Taxonomy" id="1008807"/>
    <lineage>
        <taxon>Eukaryota</taxon>
        <taxon>Discoba</taxon>
        <taxon>Heterolobosea</taxon>
        <taxon>Tetramitia</taxon>
        <taxon>Eutetramitia</taxon>
        <taxon>Acrasidae</taxon>
        <taxon>Acrasis</taxon>
    </lineage>
</organism>
<dbReference type="PANTHER" id="PTHR43795:SF39">
    <property type="entry name" value="AMINOTRANSFERASE CLASS I_CLASSII DOMAIN-CONTAINING PROTEIN"/>
    <property type="match status" value="1"/>
</dbReference>
<protein>
    <submittedName>
        <fullName evidence="4">1-aminocyclopropane-1-carboxylate synthase</fullName>
    </submittedName>
</protein>
<evidence type="ECO:0000256" key="2">
    <source>
        <dbReference type="ARBA" id="ARBA00022898"/>
    </source>
</evidence>
<sequence>MSTVVDFPLSNRATRYIEQLSGYEKAIKRVNQDAFHEQINPDGIVNIGVAENILMCDVMTQKMKEIYDQHPIQAEDLNYTDFSGSIHFKTAVADMMGKFVFKVEEKLNPQHFVTFNGAGTIIEQSVCMFCDPGDAVLIPAPMYLAFERDIIKRFGCVLIPVFMPYDKSSNIFVLDMDIVEETLNKARSDGIRVKCFLLTTPSNPLGDIHTEEEIKNLIDFCAKEQLHLISDEVYALSIFDKNQKFTSAAQIVFKDKELNLDYKHVHIIYSLSKDFSLNGFRVGILYSRNEKLIASMRSISPFQSVSRHTQALLTHLLSDHTFIEDYVSENERRLATAYKNVTDILNSYNINYVNAKAGVLLWIDLSEQIKKKMKKQVITGEDEVKFFELMLNDAKVYIPCGDFFKCHHEPGWFRICFTARKSEFMQFAFEKVFKWLSSE</sequence>
<keyword evidence="2" id="KW-0663">Pyridoxal phosphate</keyword>
<dbReference type="Pfam" id="PF00155">
    <property type="entry name" value="Aminotran_1_2"/>
    <property type="match status" value="1"/>
</dbReference>
<evidence type="ECO:0000313" key="4">
    <source>
        <dbReference type="EMBL" id="KAL0485132.1"/>
    </source>
</evidence>
<dbReference type="PRINTS" id="PR00753">
    <property type="entry name" value="ACCSYNTHASE"/>
</dbReference>
<dbReference type="SUPFAM" id="SSF53383">
    <property type="entry name" value="PLP-dependent transferases"/>
    <property type="match status" value="1"/>
</dbReference>
<dbReference type="PROSITE" id="PS00105">
    <property type="entry name" value="AA_TRANSFER_CLASS_1"/>
    <property type="match status" value="1"/>
</dbReference>
<comment type="caution">
    <text evidence="4">The sequence shown here is derived from an EMBL/GenBank/DDBJ whole genome shotgun (WGS) entry which is preliminary data.</text>
</comment>
<dbReference type="AlphaFoldDB" id="A0AAW2Z5Q3"/>
<dbReference type="InterPro" id="IPR015421">
    <property type="entry name" value="PyrdxlP-dep_Trfase_major"/>
</dbReference>
<name>A0AAW2Z5Q3_9EUKA</name>
<dbReference type="Gene3D" id="3.40.640.10">
    <property type="entry name" value="Type I PLP-dependent aspartate aminotransferase-like (Major domain)"/>
    <property type="match status" value="1"/>
</dbReference>
<dbReference type="InterPro" id="IPR004838">
    <property type="entry name" value="NHTrfase_class1_PyrdxlP-BS"/>
</dbReference>
<dbReference type="GO" id="GO:0006520">
    <property type="term" value="P:amino acid metabolic process"/>
    <property type="evidence" value="ECO:0007669"/>
    <property type="project" value="TreeGrafter"/>
</dbReference>
<evidence type="ECO:0000259" key="3">
    <source>
        <dbReference type="Pfam" id="PF00155"/>
    </source>
</evidence>
<dbReference type="PANTHER" id="PTHR43795">
    <property type="entry name" value="BIFUNCTIONAL ASPARTATE AMINOTRANSFERASE AND GLUTAMATE/ASPARTATE-PREPHENATE AMINOTRANSFERASE-RELATED"/>
    <property type="match status" value="1"/>
</dbReference>
<dbReference type="EMBL" id="JAOPGA020001109">
    <property type="protein sequence ID" value="KAL0485132.1"/>
    <property type="molecule type" value="Genomic_DNA"/>
</dbReference>
<gene>
    <name evidence="4" type="ORF">AKO1_004348</name>
</gene>
<evidence type="ECO:0000313" key="5">
    <source>
        <dbReference type="Proteomes" id="UP001431209"/>
    </source>
</evidence>
<dbReference type="InterPro" id="IPR050478">
    <property type="entry name" value="Ethylene_sulfur-biosynth"/>
</dbReference>
<feature type="domain" description="Aminotransferase class I/classII large" evidence="3">
    <location>
        <begin position="56"/>
        <end position="421"/>
    </location>
</feature>
<dbReference type="Gene3D" id="3.90.1150.10">
    <property type="entry name" value="Aspartate Aminotransferase, domain 1"/>
    <property type="match status" value="1"/>
</dbReference>
<dbReference type="Proteomes" id="UP001431209">
    <property type="component" value="Unassembled WGS sequence"/>
</dbReference>
<dbReference type="GO" id="GO:0030170">
    <property type="term" value="F:pyridoxal phosphate binding"/>
    <property type="evidence" value="ECO:0007669"/>
    <property type="project" value="InterPro"/>
</dbReference>